<dbReference type="Pfam" id="PF08641">
    <property type="entry name" value="Mis14"/>
    <property type="match status" value="1"/>
</dbReference>
<feature type="region of interest" description="Disordered" evidence="1">
    <location>
        <begin position="250"/>
        <end position="270"/>
    </location>
</feature>
<dbReference type="Proteomes" id="UP000053095">
    <property type="component" value="Unassembled WGS sequence"/>
</dbReference>
<proteinExistence type="predicted"/>
<evidence type="ECO:0000313" key="3">
    <source>
        <dbReference type="Proteomes" id="UP000053095"/>
    </source>
</evidence>
<comment type="caution">
    <text evidence="2">The sequence shown here is derived from an EMBL/GenBank/DDBJ whole genome shotgun (WGS) entry which is preliminary data.</text>
</comment>
<evidence type="ECO:0000313" key="2">
    <source>
        <dbReference type="EMBL" id="GAM39048.1"/>
    </source>
</evidence>
<feature type="compositionally biased region" description="Acidic residues" evidence="1">
    <location>
        <begin position="200"/>
        <end position="214"/>
    </location>
</feature>
<dbReference type="PANTHER" id="PTHR31749:SF3">
    <property type="entry name" value="KINETOCHORE-ASSOCIATED PROTEIN NSL1 HOMOLOG"/>
    <property type="match status" value="1"/>
</dbReference>
<dbReference type="AlphaFoldDB" id="A0A6V8HC82"/>
<dbReference type="EMBL" id="DF933830">
    <property type="protein sequence ID" value="GAM39048.1"/>
    <property type="molecule type" value="Genomic_DNA"/>
</dbReference>
<sequence>MQSEHYRKIELQSPADLTYLYTNAVAESRQKLDLHFPPSAFQNGDQPDPMKERVKELVDDFIRQTYTYASDSLTINGLEFDSASISGSSASKNTGAGDDARFPFPFPSAFSAPNETIEYEPYDGKLASRVSSLYAQLESLTTTVAQLRRDAPGKAAKMYAANLREVLEREDEEFELQQERQLQRRKRRRVQRDGGKDGDGDMNMEGDDSAGDVDPDFRLDIPFGTQAERERWQSGEMAEVYTDTLRTLLRLQGEESSTEAGPEDDSDKKAISTTVATAERAEKAVDVVERMV</sequence>
<gene>
    <name evidence="2" type="ORF">TCE0_034f10274</name>
</gene>
<feature type="region of interest" description="Disordered" evidence="1">
    <location>
        <begin position="179"/>
        <end position="219"/>
    </location>
</feature>
<keyword evidence="3" id="KW-1185">Reference proteome</keyword>
<name>A0A6V8HC82_TALPI</name>
<evidence type="ECO:0008006" key="4">
    <source>
        <dbReference type="Google" id="ProtNLM"/>
    </source>
</evidence>
<evidence type="ECO:0000256" key="1">
    <source>
        <dbReference type="SAM" id="MobiDB-lite"/>
    </source>
</evidence>
<accession>A0A6V8HC82</accession>
<dbReference type="GO" id="GO:0000070">
    <property type="term" value="P:mitotic sister chromatid segregation"/>
    <property type="evidence" value="ECO:0007669"/>
    <property type="project" value="InterPro"/>
</dbReference>
<reference evidence="3" key="1">
    <citation type="journal article" date="2015" name="Genome Announc.">
        <title>Draft genome sequence of Talaromyces cellulolyticus strain Y-94, a source of lignocellulosic biomass-degrading enzymes.</title>
        <authorList>
            <person name="Fujii T."/>
            <person name="Koike H."/>
            <person name="Sawayama S."/>
            <person name="Yano S."/>
            <person name="Inoue H."/>
        </authorList>
    </citation>
    <scope>NUCLEOTIDE SEQUENCE [LARGE SCALE GENOMIC DNA]</scope>
    <source>
        <strain evidence="3">Y-94</strain>
    </source>
</reference>
<protein>
    <recommendedName>
        <fullName evidence="4">Kinetochore protein mis14</fullName>
    </recommendedName>
</protein>
<dbReference type="InterPro" id="IPR013950">
    <property type="entry name" value="Mis14/Nsl1"/>
</dbReference>
<dbReference type="PANTHER" id="PTHR31749">
    <property type="entry name" value="KINETOCHORE-ASSOCIATED PROTEIN NSL1 HOMOLOG"/>
    <property type="match status" value="1"/>
</dbReference>
<organism evidence="2 3">
    <name type="scientific">Talaromyces pinophilus</name>
    <name type="common">Penicillium pinophilum</name>
    <dbReference type="NCBI Taxonomy" id="128442"/>
    <lineage>
        <taxon>Eukaryota</taxon>
        <taxon>Fungi</taxon>
        <taxon>Dikarya</taxon>
        <taxon>Ascomycota</taxon>
        <taxon>Pezizomycotina</taxon>
        <taxon>Eurotiomycetes</taxon>
        <taxon>Eurotiomycetidae</taxon>
        <taxon>Eurotiales</taxon>
        <taxon>Trichocomaceae</taxon>
        <taxon>Talaromyces</taxon>
        <taxon>Talaromyces sect. Talaromyces</taxon>
    </lineage>
</organism>
<dbReference type="GO" id="GO:0000444">
    <property type="term" value="C:MIS12/MIND type complex"/>
    <property type="evidence" value="ECO:0007669"/>
    <property type="project" value="TreeGrafter"/>
</dbReference>